<proteinExistence type="predicted"/>
<accession>A0ABD3F4P0</accession>
<protein>
    <recommendedName>
        <fullName evidence="4">Crinkler effector protein N-terminal domain-containing protein</fullName>
    </recommendedName>
</protein>
<evidence type="ECO:0000259" key="4">
    <source>
        <dbReference type="Pfam" id="PF20147"/>
    </source>
</evidence>
<dbReference type="AlphaFoldDB" id="A0ABD3F4P0"/>
<evidence type="ECO:0000313" key="5">
    <source>
        <dbReference type="EMBL" id="KAL3660444.1"/>
    </source>
</evidence>
<evidence type="ECO:0000256" key="3">
    <source>
        <dbReference type="ARBA" id="ARBA00022525"/>
    </source>
</evidence>
<dbReference type="Pfam" id="PF20147">
    <property type="entry name" value="Crinkler"/>
    <property type="match status" value="1"/>
</dbReference>
<dbReference type="GO" id="GO:0043657">
    <property type="term" value="C:host cell"/>
    <property type="evidence" value="ECO:0007669"/>
    <property type="project" value="UniProtKB-SubCell"/>
</dbReference>
<dbReference type="Proteomes" id="UP001632037">
    <property type="component" value="Unassembled WGS sequence"/>
</dbReference>
<name>A0ABD3F4P0_9STRA</name>
<comment type="caution">
    <text evidence="5">The sequence shown here is derived from an EMBL/GenBank/DDBJ whole genome shotgun (WGS) entry which is preliminary data.</text>
</comment>
<sequence>MVKLFCAIVGEPAFPVEIDGGESSVGDLKNAIKKKKPNAMKYIDANELKLFLAKKGGAWVRSR</sequence>
<keyword evidence="3" id="KW-0964">Secreted</keyword>
<keyword evidence="6" id="KW-1185">Reference proteome</keyword>
<dbReference type="EMBL" id="JBIMZQ010000041">
    <property type="protein sequence ID" value="KAL3660444.1"/>
    <property type="molecule type" value="Genomic_DNA"/>
</dbReference>
<evidence type="ECO:0000256" key="1">
    <source>
        <dbReference type="ARBA" id="ARBA00004340"/>
    </source>
</evidence>
<feature type="domain" description="Crinkler effector protein N-terminal" evidence="4">
    <location>
        <begin position="2"/>
        <end position="61"/>
    </location>
</feature>
<evidence type="ECO:0000313" key="6">
    <source>
        <dbReference type="Proteomes" id="UP001632037"/>
    </source>
</evidence>
<dbReference type="InterPro" id="IPR045379">
    <property type="entry name" value="Crinkler_N"/>
</dbReference>
<evidence type="ECO:0000256" key="2">
    <source>
        <dbReference type="ARBA" id="ARBA00004613"/>
    </source>
</evidence>
<gene>
    <name evidence="5" type="ORF">V7S43_014596</name>
</gene>
<dbReference type="GO" id="GO:0005576">
    <property type="term" value="C:extracellular region"/>
    <property type="evidence" value="ECO:0007669"/>
    <property type="project" value="UniProtKB-SubCell"/>
</dbReference>
<reference evidence="5 6" key="1">
    <citation type="submission" date="2024-09" db="EMBL/GenBank/DDBJ databases">
        <title>Genome sequencing and assembly of Phytophthora oleae, isolate VK10A, causative agent of rot of olive drupes.</title>
        <authorList>
            <person name="Conti Taguali S."/>
            <person name="Riolo M."/>
            <person name="La Spada F."/>
            <person name="Cacciola S.O."/>
            <person name="Dionisio G."/>
        </authorList>
    </citation>
    <scope>NUCLEOTIDE SEQUENCE [LARGE SCALE GENOMIC DNA]</scope>
    <source>
        <strain evidence="5 6">VK10A</strain>
    </source>
</reference>
<organism evidence="5 6">
    <name type="scientific">Phytophthora oleae</name>
    <dbReference type="NCBI Taxonomy" id="2107226"/>
    <lineage>
        <taxon>Eukaryota</taxon>
        <taxon>Sar</taxon>
        <taxon>Stramenopiles</taxon>
        <taxon>Oomycota</taxon>
        <taxon>Peronosporomycetes</taxon>
        <taxon>Peronosporales</taxon>
        <taxon>Peronosporaceae</taxon>
        <taxon>Phytophthora</taxon>
    </lineage>
</organism>
<comment type="subcellular location">
    <subcellularLocation>
        <location evidence="1">Host cell</location>
    </subcellularLocation>
    <subcellularLocation>
        <location evidence="2">Secreted</location>
    </subcellularLocation>
</comment>